<evidence type="ECO:0000313" key="9">
    <source>
        <dbReference type="EMBL" id="RYP06691.1"/>
    </source>
</evidence>
<dbReference type="InterPro" id="IPR011063">
    <property type="entry name" value="TilS/TtcA_N"/>
</dbReference>
<dbReference type="PANTHER" id="PTHR43033">
    <property type="entry name" value="TRNA(ILE)-LYSIDINE SYNTHASE-RELATED"/>
    <property type="match status" value="1"/>
</dbReference>
<dbReference type="EC" id="6.3.4.19" evidence="1"/>
<dbReference type="SUPFAM" id="SSF52402">
    <property type="entry name" value="Adenine nucleotide alpha hydrolases-like"/>
    <property type="match status" value="1"/>
</dbReference>
<evidence type="ECO:0000256" key="7">
    <source>
        <dbReference type="SAM" id="MobiDB-lite"/>
    </source>
</evidence>
<evidence type="ECO:0000256" key="5">
    <source>
        <dbReference type="ARBA" id="ARBA00022840"/>
    </source>
</evidence>
<proteinExistence type="predicted"/>
<evidence type="ECO:0000256" key="1">
    <source>
        <dbReference type="ARBA" id="ARBA00013267"/>
    </source>
</evidence>
<evidence type="ECO:0000256" key="3">
    <source>
        <dbReference type="ARBA" id="ARBA00022694"/>
    </source>
</evidence>
<feature type="region of interest" description="Disordered" evidence="7">
    <location>
        <begin position="902"/>
        <end position="997"/>
    </location>
</feature>
<dbReference type="STRING" id="155417.A0A4Q4TI87"/>
<name>A0A4Q4TI87_9PEZI</name>
<sequence>MALAFLCSRLRSQDRNIKISDNPVSSFCGIIIDHGLREGSFDEAKAVANALGVMNIQGDIYQLSWAQVLGDYKHPKELPNFESVARKLRYRMLGGSCSRRRIASLLLAHHEDDQYETVLMRLLQGHGSRGLRGMKKATDIPECEGEYGAYQSGYVEDQKQIHPFYNYNLPKRERKILRRQLMSSIDRLMQDEVLCEMRDREADGGAGVGDDGYNFDLPEFNQAKRVVASDVHNIDVEDGGLYIYRPLLEFGKDRLIATCLENNIPWWEDQTNRDATLTLRNAVRHLHKNHHLPKALQKPAILDLARKCQRRAQAQDAAADRLLGRAVIHEFEPNVGTAVVQFPGFRRLESRREMRSPERRQARTLHQREVAGTLIQKMLALVSPEPETPPLTNLQNAISRLFPSLASPSESALAVPAKAFSIAGVHLIPVESNPQPKQSTVSRQPLAWYLTRTPYPSHLPLPRFRMPYWSLLKPPKNSHPENSNDDSDRSGSSTRLPWSKWMRWELWDNRFWIRLAHRLPYRVIVQPFAKEHAKPFRELLPPDDRGRILALLKRYAPGKVRYTLPAIYLEEDLDLDNVVPRPDYPSPEPMSEDELRKSRRVLNDPHLADASKMKLLALPTLGIQIPGVEHRLRYEIRYRRVDHKTLETAGTFHRSSFVPPRKIRRGSDGAARRRRTWLLKDNKAFRLTCLAYEPIPLPILFRRIRLPRLREDKDAFERIAAHPYLRVHVRELVWYELELEAWRVPWLDDVAVDDFDFMRRLMDAAASGCDLFWIPRYVLNRSRLYFQQRSFEILTQIPGLMTVASRPIPANRIVSYKGRPLPADLWTLNLEPDLSGGNQGFFTYLVPVMRRPQSNIAKLQLAGERSNRSGLFDQRNVTPLYNTEIGDIPQLNESDGAVVVTERGSMSKVERTIPDRDEYDDYVDYEIRLPEGDGEEGNKEGDRKEGDEEEGNIENQKEDEEDEGAGDEEVSNHCDERTGIIGDERDYLSSMENWMGG</sequence>
<dbReference type="Pfam" id="PF01171">
    <property type="entry name" value="ATP_bind_3"/>
    <property type="match status" value="2"/>
</dbReference>
<dbReference type="InterPro" id="IPR014729">
    <property type="entry name" value="Rossmann-like_a/b/a_fold"/>
</dbReference>
<keyword evidence="5" id="KW-0067">ATP-binding</keyword>
<keyword evidence="10" id="KW-1185">Reference proteome</keyword>
<evidence type="ECO:0000256" key="2">
    <source>
        <dbReference type="ARBA" id="ARBA00022598"/>
    </source>
</evidence>
<dbReference type="InterPro" id="IPR012094">
    <property type="entry name" value="tRNA_Ile_lys_synt"/>
</dbReference>
<evidence type="ECO:0000313" key="10">
    <source>
        <dbReference type="Proteomes" id="UP000293360"/>
    </source>
</evidence>
<dbReference type="EMBL" id="QJNU01000119">
    <property type="protein sequence ID" value="RYP06691.1"/>
    <property type="molecule type" value="Genomic_DNA"/>
</dbReference>
<evidence type="ECO:0000256" key="6">
    <source>
        <dbReference type="ARBA" id="ARBA00048539"/>
    </source>
</evidence>
<keyword evidence="4" id="KW-0547">Nucleotide-binding</keyword>
<dbReference type="Gene3D" id="3.40.50.620">
    <property type="entry name" value="HUPs"/>
    <property type="match status" value="1"/>
</dbReference>
<dbReference type="InterPro" id="IPR012795">
    <property type="entry name" value="tRNA_Ile_lys_synt_N"/>
</dbReference>
<keyword evidence="3" id="KW-0819">tRNA processing</keyword>
<feature type="domain" description="tRNA(Ile)-lysidine/2-thiocytidine synthase N-terminal" evidence="8">
    <location>
        <begin position="239"/>
        <end position="285"/>
    </location>
</feature>
<dbReference type="AlphaFoldDB" id="A0A4Q4TI87"/>
<comment type="catalytic activity">
    <reaction evidence="6">
        <text>cytidine(34) in tRNA(Ile2) + L-lysine + ATP = lysidine(34) in tRNA(Ile2) + AMP + diphosphate + H(+)</text>
        <dbReference type="Rhea" id="RHEA:43744"/>
        <dbReference type="Rhea" id="RHEA-COMP:10625"/>
        <dbReference type="Rhea" id="RHEA-COMP:10670"/>
        <dbReference type="ChEBI" id="CHEBI:15378"/>
        <dbReference type="ChEBI" id="CHEBI:30616"/>
        <dbReference type="ChEBI" id="CHEBI:32551"/>
        <dbReference type="ChEBI" id="CHEBI:33019"/>
        <dbReference type="ChEBI" id="CHEBI:82748"/>
        <dbReference type="ChEBI" id="CHEBI:83665"/>
        <dbReference type="ChEBI" id="CHEBI:456215"/>
        <dbReference type="EC" id="6.3.4.19"/>
    </reaction>
</comment>
<evidence type="ECO:0000256" key="4">
    <source>
        <dbReference type="ARBA" id="ARBA00022741"/>
    </source>
</evidence>
<dbReference type="Proteomes" id="UP000293360">
    <property type="component" value="Unassembled WGS sequence"/>
</dbReference>
<protein>
    <recommendedName>
        <fullName evidence="1">tRNA(Ile)-lysidine synthetase</fullName>
        <ecNumber evidence="1">6.3.4.19</ecNumber>
    </recommendedName>
</protein>
<evidence type="ECO:0000259" key="8">
    <source>
        <dbReference type="Pfam" id="PF01171"/>
    </source>
</evidence>
<keyword evidence="2" id="KW-0436">Ligase</keyword>
<feature type="domain" description="tRNA(Ile)-lysidine/2-thiocytidine synthase N-terminal" evidence="8">
    <location>
        <begin position="26"/>
        <end position="140"/>
    </location>
</feature>
<dbReference type="GO" id="GO:0032267">
    <property type="term" value="F:tRNA(Ile)-lysidine synthase activity"/>
    <property type="evidence" value="ECO:0007669"/>
    <property type="project" value="UniProtKB-EC"/>
</dbReference>
<feature type="compositionally biased region" description="Basic and acidic residues" evidence="7">
    <location>
        <begin position="970"/>
        <end position="987"/>
    </location>
</feature>
<reference evidence="9 10" key="1">
    <citation type="submission" date="2018-06" db="EMBL/GenBank/DDBJ databases">
        <title>Complete Genomes of Monosporascus.</title>
        <authorList>
            <person name="Robinson A.J."/>
            <person name="Natvig D.O."/>
        </authorList>
    </citation>
    <scope>NUCLEOTIDE SEQUENCE [LARGE SCALE GENOMIC DNA]</scope>
    <source>
        <strain evidence="9 10">CBS 110550</strain>
    </source>
</reference>
<feature type="compositionally biased region" description="Acidic residues" evidence="7">
    <location>
        <begin position="947"/>
        <end position="969"/>
    </location>
</feature>
<dbReference type="GO" id="GO:0008033">
    <property type="term" value="P:tRNA processing"/>
    <property type="evidence" value="ECO:0007669"/>
    <property type="project" value="UniProtKB-KW"/>
</dbReference>
<organism evidence="9 10">
    <name type="scientific">Monosporascus ibericus</name>
    <dbReference type="NCBI Taxonomy" id="155417"/>
    <lineage>
        <taxon>Eukaryota</taxon>
        <taxon>Fungi</taxon>
        <taxon>Dikarya</taxon>
        <taxon>Ascomycota</taxon>
        <taxon>Pezizomycotina</taxon>
        <taxon>Sordariomycetes</taxon>
        <taxon>Xylariomycetidae</taxon>
        <taxon>Xylariales</taxon>
        <taxon>Xylariales incertae sedis</taxon>
        <taxon>Monosporascus</taxon>
    </lineage>
</organism>
<comment type="caution">
    <text evidence="9">The sequence shown here is derived from an EMBL/GenBank/DDBJ whole genome shotgun (WGS) entry which is preliminary data.</text>
</comment>
<dbReference type="PANTHER" id="PTHR43033:SF1">
    <property type="entry name" value="TRNA(ILE)-LYSIDINE SYNTHASE-RELATED"/>
    <property type="match status" value="1"/>
</dbReference>
<dbReference type="OrthoDB" id="434144at2759"/>
<dbReference type="CDD" id="cd01992">
    <property type="entry name" value="TilS_N"/>
    <property type="match status" value="1"/>
</dbReference>
<accession>A0A4Q4TI87</accession>
<dbReference type="GO" id="GO:0005524">
    <property type="term" value="F:ATP binding"/>
    <property type="evidence" value="ECO:0007669"/>
    <property type="project" value="UniProtKB-KW"/>
</dbReference>
<gene>
    <name evidence="9" type="ORF">DL764_002993</name>
</gene>
<feature type="compositionally biased region" description="Basic and acidic residues" evidence="7">
    <location>
        <begin position="925"/>
        <end position="946"/>
    </location>
</feature>